<comment type="similarity">
    <text evidence="3">Belongs to the Maf family.</text>
</comment>
<dbReference type="EC" id="3.6.1.9" evidence="3"/>
<gene>
    <name evidence="4" type="ORF">A5677_24790</name>
</gene>
<dbReference type="Pfam" id="PF02545">
    <property type="entry name" value="Maf"/>
    <property type="match status" value="1"/>
</dbReference>
<evidence type="ECO:0000256" key="2">
    <source>
        <dbReference type="ARBA" id="ARBA00022801"/>
    </source>
</evidence>
<dbReference type="InterPro" id="IPR029001">
    <property type="entry name" value="ITPase-like_fam"/>
</dbReference>
<dbReference type="CDD" id="cd00555">
    <property type="entry name" value="Maf"/>
    <property type="match status" value="1"/>
</dbReference>
<comment type="cofactor">
    <cofactor evidence="1 3">
        <name>a divalent metal cation</name>
        <dbReference type="ChEBI" id="CHEBI:60240"/>
    </cofactor>
</comment>
<comment type="function">
    <text evidence="3">Nucleoside triphosphate pyrophosphatase. May have a dual role in cell division arrest and in preventing the incorporation of modified nucleotides into cellular nucleic acids.</text>
</comment>
<dbReference type="SUPFAM" id="SSF52972">
    <property type="entry name" value="ITPase-like"/>
    <property type="match status" value="1"/>
</dbReference>
<dbReference type="OrthoDB" id="3527985at2"/>
<comment type="caution">
    <text evidence="3">Lacks conserved residue(s) required for the propagation of feature annotation.</text>
</comment>
<dbReference type="PANTHER" id="PTHR43213">
    <property type="entry name" value="BIFUNCTIONAL DTTP/UTP PYROPHOSPHATASE/METHYLTRANSFERASE PROTEIN-RELATED"/>
    <property type="match status" value="1"/>
</dbReference>
<comment type="caution">
    <text evidence="4">The sequence shown here is derived from an EMBL/GenBank/DDBJ whole genome shotgun (WGS) entry which is preliminary data.</text>
</comment>
<evidence type="ECO:0000256" key="3">
    <source>
        <dbReference type="HAMAP-Rule" id="MF_00528"/>
    </source>
</evidence>
<accession>A0A1B9D2R4</accession>
<feature type="active site" description="Proton acceptor" evidence="3">
    <location>
        <position position="79"/>
    </location>
</feature>
<evidence type="ECO:0000256" key="1">
    <source>
        <dbReference type="ARBA" id="ARBA00001968"/>
    </source>
</evidence>
<dbReference type="HAMAP" id="MF_00528">
    <property type="entry name" value="Maf"/>
    <property type="match status" value="1"/>
</dbReference>
<dbReference type="Gene3D" id="3.90.950.10">
    <property type="match status" value="1"/>
</dbReference>
<keyword evidence="2 3" id="KW-0378">Hydrolase</keyword>
<evidence type="ECO:0000313" key="5">
    <source>
        <dbReference type="Proteomes" id="UP000092683"/>
    </source>
</evidence>
<dbReference type="Proteomes" id="UP000092683">
    <property type="component" value="Unassembled WGS sequence"/>
</dbReference>
<comment type="subcellular location">
    <subcellularLocation>
        <location evidence="3">Cytoplasm</location>
    </subcellularLocation>
</comment>
<dbReference type="PANTHER" id="PTHR43213:SF5">
    <property type="entry name" value="BIFUNCTIONAL DTTP_UTP PYROPHOSPHATASE_METHYLTRANSFERASE PROTEIN-RELATED"/>
    <property type="match status" value="1"/>
</dbReference>
<sequence length="215" mass="21867">MTRLVLASASPGRRKVLRQAGVDPLVVVSGVDEDAVVAGLGPDAAPADVVCALAAAKADRVAAELDGAVAADCVVLGCDSMLYLDGELCGKPGSADAAAAQWHRMGGRSGRLHTGHCLLRLKDGVARREAESACTTVHFAAPTDTDLRAYVGSGEPLEVAGGFTLDGLGGWFVDGIEGDPSNVIGVSLPLLRSLLARVGLSVAALWAANAANRET</sequence>
<dbReference type="AlphaFoldDB" id="A0A1B9D2R4"/>
<organism evidence="4 5">
    <name type="scientific">Mycobacterium malmoense</name>
    <dbReference type="NCBI Taxonomy" id="1780"/>
    <lineage>
        <taxon>Bacteria</taxon>
        <taxon>Bacillati</taxon>
        <taxon>Actinomycetota</taxon>
        <taxon>Actinomycetes</taxon>
        <taxon>Mycobacteriales</taxon>
        <taxon>Mycobacteriaceae</taxon>
        <taxon>Mycobacterium</taxon>
    </lineage>
</organism>
<evidence type="ECO:0000313" key="4">
    <source>
        <dbReference type="EMBL" id="OCB49386.1"/>
    </source>
</evidence>
<dbReference type="PIRSF" id="PIRSF006305">
    <property type="entry name" value="Maf"/>
    <property type="match status" value="1"/>
</dbReference>
<dbReference type="GO" id="GO:0009117">
    <property type="term" value="P:nucleotide metabolic process"/>
    <property type="evidence" value="ECO:0007669"/>
    <property type="project" value="UniProtKB-KW"/>
</dbReference>
<proteinExistence type="inferred from homology"/>
<dbReference type="GO" id="GO:0047429">
    <property type="term" value="F:nucleoside triphosphate diphosphatase activity"/>
    <property type="evidence" value="ECO:0007669"/>
    <property type="project" value="UniProtKB-EC"/>
</dbReference>
<dbReference type="NCBIfam" id="TIGR00172">
    <property type="entry name" value="maf"/>
    <property type="match status" value="1"/>
</dbReference>
<comment type="catalytic activity">
    <reaction evidence="3">
        <text>a ribonucleoside 5'-triphosphate + H2O = a ribonucleoside 5'-phosphate + diphosphate + H(+)</text>
        <dbReference type="Rhea" id="RHEA:23996"/>
        <dbReference type="ChEBI" id="CHEBI:15377"/>
        <dbReference type="ChEBI" id="CHEBI:15378"/>
        <dbReference type="ChEBI" id="CHEBI:33019"/>
        <dbReference type="ChEBI" id="CHEBI:58043"/>
        <dbReference type="ChEBI" id="CHEBI:61557"/>
        <dbReference type="EC" id="3.6.1.9"/>
    </reaction>
</comment>
<name>A0A1B9D2R4_MYCMA</name>
<reference evidence="4 5" key="1">
    <citation type="submission" date="2016-06" db="EMBL/GenBank/DDBJ databases">
        <authorList>
            <person name="Kjaerup R.B."/>
            <person name="Dalgaard T.S."/>
            <person name="Juul-Madsen H.R."/>
        </authorList>
    </citation>
    <scope>NUCLEOTIDE SEQUENCE [LARGE SCALE GENOMIC DNA]</scope>
    <source>
        <strain evidence="4 5">E3012</strain>
    </source>
</reference>
<dbReference type="RefSeq" id="WP_065482434.1">
    <property type="nucleotide sequence ID" value="NZ_MBED01000141.1"/>
</dbReference>
<dbReference type="EMBL" id="MBEE01000182">
    <property type="protein sequence ID" value="OCB49386.1"/>
    <property type="molecule type" value="Genomic_DNA"/>
</dbReference>
<comment type="catalytic activity">
    <reaction evidence="3">
        <text>a 2'-deoxyribonucleoside 5'-triphosphate + H2O = a 2'-deoxyribonucleoside 5'-phosphate + diphosphate + H(+)</text>
        <dbReference type="Rhea" id="RHEA:44644"/>
        <dbReference type="ChEBI" id="CHEBI:15377"/>
        <dbReference type="ChEBI" id="CHEBI:15378"/>
        <dbReference type="ChEBI" id="CHEBI:33019"/>
        <dbReference type="ChEBI" id="CHEBI:61560"/>
        <dbReference type="ChEBI" id="CHEBI:65317"/>
        <dbReference type="EC" id="3.6.1.9"/>
    </reaction>
</comment>
<protein>
    <recommendedName>
        <fullName evidence="3">Nucleoside triphosphate pyrophosphatase</fullName>
        <ecNumber evidence="3">3.6.1.9</ecNumber>
    </recommendedName>
    <alternativeName>
        <fullName evidence="3">Nucleotide pyrophosphatase</fullName>
        <shortName evidence="3">Nucleotide PPase</shortName>
    </alternativeName>
</protein>
<keyword evidence="3" id="KW-0963">Cytoplasm</keyword>
<dbReference type="GO" id="GO:0005737">
    <property type="term" value="C:cytoplasm"/>
    <property type="evidence" value="ECO:0007669"/>
    <property type="project" value="UniProtKB-SubCell"/>
</dbReference>
<dbReference type="InterPro" id="IPR003697">
    <property type="entry name" value="Maf-like"/>
</dbReference>
<keyword evidence="3" id="KW-0546">Nucleotide metabolism</keyword>